<dbReference type="InterPro" id="IPR007159">
    <property type="entry name" value="SpoVT-AbrB_dom"/>
</dbReference>
<gene>
    <name evidence="2" type="ORF">EF807_04015</name>
</gene>
<evidence type="ECO:0000313" key="3">
    <source>
        <dbReference type="Proteomes" id="UP000320766"/>
    </source>
</evidence>
<protein>
    <submittedName>
        <fullName evidence="2">AbrB/MazE/SpoVT family DNA-binding domain-containing protein</fullName>
    </submittedName>
</protein>
<comment type="caution">
    <text evidence="2">The sequence shown here is derived from an EMBL/GenBank/DDBJ whole genome shotgun (WGS) entry which is preliminary data.</text>
</comment>
<evidence type="ECO:0000259" key="1">
    <source>
        <dbReference type="PROSITE" id="PS51740"/>
    </source>
</evidence>
<dbReference type="NCBIfam" id="TIGR01439">
    <property type="entry name" value="lp_hng_hel_AbrB"/>
    <property type="match status" value="1"/>
</dbReference>
<feature type="domain" description="SpoVT-AbrB" evidence="1">
    <location>
        <begin position="1"/>
        <end position="45"/>
    </location>
</feature>
<sequence>MVSDTRKYQVTIPKRVREKLDIKAGDDVIFLKTKAGYKIIRADDVIEEGVRIFEDITETVKEIKAGLGKGLIE</sequence>
<organism evidence="2 3">
    <name type="scientific">Candidatus Methanolliviera hydrocarbonicum</name>
    <dbReference type="NCBI Taxonomy" id="2491085"/>
    <lineage>
        <taxon>Archaea</taxon>
        <taxon>Methanobacteriati</taxon>
        <taxon>Methanobacteriota</taxon>
        <taxon>Candidatus Methanoliparia</taxon>
        <taxon>Candidatus Methanoliparales</taxon>
        <taxon>Candidatus Methanollivieraceae</taxon>
        <taxon>Candidatus Methanolliviera</taxon>
    </lineage>
</organism>
<dbReference type="SUPFAM" id="SSF89447">
    <property type="entry name" value="AbrB/MazE/MraZ-like"/>
    <property type="match status" value="1"/>
</dbReference>
<dbReference type="Proteomes" id="UP000320766">
    <property type="component" value="Unassembled WGS sequence"/>
</dbReference>
<evidence type="ECO:0000313" key="2">
    <source>
        <dbReference type="EMBL" id="RZN69877.1"/>
    </source>
</evidence>
<dbReference type="EMBL" id="RXIL01000065">
    <property type="protein sequence ID" value="RZN69877.1"/>
    <property type="molecule type" value="Genomic_DNA"/>
</dbReference>
<dbReference type="InterPro" id="IPR037914">
    <property type="entry name" value="SpoVT-AbrB_sf"/>
</dbReference>
<dbReference type="GO" id="GO:0003677">
    <property type="term" value="F:DNA binding"/>
    <property type="evidence" value="ECO:0007669"/>
    <property type="project" value="UniProtKB-KW"/>
</dbReference>
<reference evidence="2 3" key="1">
    <citation type="journal article" date="2019" name="Nat. Microbiol.">
        <title>Wide diversity of methane and short-chain alkane metabolisms in uncultured archaea.</title>
        <authorList>
            <person name="Borrel G."/>
            <person name="Adam P.S."/>
            <person name="McKay L.J."/>
            <person name="Chen L.X."/>
            <person name="Sierra-Garcia I.N."/>
            <person name="Sieber C.M."/>
            <person name="Letourneur Q."/>
            <person name="Ghozlane A."/>
            <person name="Andersen G.L."/>
            <person name="Li W.J."/>
            <person name="Hallam S.J."/>
            <person name="Muyzer G."/>
            <person name="de Oliveira V.M."/>
            <person name="Inskeep W.P."/>
            <person name="Banfield J.F."/>
            <person name="Gribaldo S."/>
        </authorList>
    </citation>
    <scope>NUCLEOTIDE SEQUENCE [LARGE SCALE GENOMIC DNA]</scope>
    <source>
        <strain evidence="2">NM1b</strain>
    </source>
</reference>
<dbReference type="PROSITE" id="PS51740">
    <property type="entry name" value="SPOVT_ABRB"/>
    <property type="match status" value="1"/>
</dbReference>
<proteinExistence type="predicted"/>
<dbReference type="SMART" id="SM00966">
    <property type="entry name" value="SpoVT_AbrB"/>
    <property type="match status" value="1"/>
</dbReference>
<dbReference type="Gene3D" id="2.10.260.10">
    <property type="match status" value="1"/>
</dbReference>
<accession>A0A520KWZ7</accession>
<dbReference type="AlphaFoldDB" id="A0A520KWZ7"/>
<keyword evidence="2" id="KW-0238">DNA-binding</keyword>
<dbReference type="Pfam" id="PF04014">
    <property type="entry name" value="MazE_antitoxin"/>
    <property type="match status" value="1"/>
</dbReference>
<name>A0A520KWZ7_9EURY</name>